<dbReference type="EMBL" id="BAAADN010000017">
    <property type="protein sequence ID" value="GAA0455772.1"/>
    <property type="molecule type" value="Genomic_DNA"/>
</dbReference>
<organism evidence="4 5">
    <name type="scientific">Halococcus dombrowskii</name>
    <dbReference type="NCBI Taxonomy" id="179637"/>
    <lineage>
        <taxon>Archaea</taxon>
        <taxon>Methanobacteriati</taxon>
        <taxon>Methanobacteriota</taxon>
        <taxon>Stenosarchaea group</taxon>
        <taxon>Halobacteria</taxon>
        <taxon>Halobacteriales</taxon>
        <taxon>Halococcaceae</taxon>
        <taxon>Halococcus</taxon>
    </lineage>
</organism>
<evidence type="ECO:0000259" key="3">
    <source>
        <dbReference type="Pfam" id="PF26449"/>
    </source>
</evidence>
<dbReference type="GO" id="GO:0005524">
    <property type="term" value="F:ATP binding"/>
    <property type="evidence" value="ECO:0007669"/>
    <property type="project" value="UniProtKB-KW"/>
</dbReference>
<gene>
    <name evidence="4" type="ORF">GCM10008985_09590</name>
</gene>
<reference evidence="4" key="1">
    <citation type="journal article" date="2014" name="Int. J. Syst. Evol. Microbiol.">
        <title>Complete genome sequence of Corynebacterium casei LMG S-19264T (=DSM 44701T), isolated from a smear-ripened cheese.</title>
        <authorList>
            <consortium name="US DOE Joint Genome Institute (JGI-PGF)"/>
            <person name="Walter F."/>
            <person name="Albersmeier A."/>
            <person name="Kalinowski J."/>
            <person name="Ruckert C."/>
        </authorList>
    </citation>
    <scope>NUCLEOTIDE SEQUENCE</scope>
    <source>
        <strain evidence="4">JCM 12289</strain>
    </source>
</reference>
<dbReference type="Proteomes" id="UP001500962">
    <property type="component" value="Unassembled WGS sequence"/>
</dbReference>
<dbReference type="InterPro" id="IPR051162">
    <property type="entry name" value="T4SS_component"/>
</dbReference>
<dbReference type="InterPro" id="IPR058441">
    <property type="entry name" value="DUF8128"/>
</dbReference>
<dbReference type="PANTHER" id="PTHR30121:SF6">
    <property type="entry name" value="SLR6007 PROTEIN"/>
    <property type="match status" value="1"/>
</dbReference>
<feature type="region of interest" description="Disordered" evidence="1">
    <location>
        <begin position="816"/>
        <end position="839"/>
    </location>
</feature>
<evidence type="ECO:0000313" key="5">
    <source>
        <dbReference type="Proteomes" id="UP001500962"/>
    </source>
</evidence>
<feature type="compositionally biased region" description="Polar residues" evidence="1">
    <location>
        <begin position="231"/>
        <end position="241"/>
    </location>
</feature>
<dbReference type="InterPro" id="IPR002789">
    <property type="entry name" value="HerA_central"/>
</dbReference>
<feature type="region of interest" description="Disordered" evidence="1">
    <location>
        <begin position="226"/>
        <end position="246"/>
    </location>
</feature>
<dbReference type="Pfam" id="PF26449">
    <property type="entry name" value="DUF8128"/>
    <property type="match status" value="1"/>
</dbReference>
<feature type="domain" description="Helicase HerA central" evidence="2">
    <location>
        <begin position="424"/>
        <end position="681"/>
    </location>
</feature>
<proteinExistence type="predicted"/>
<evidence type="ECO:0000259" key="2">
    <source>
        <dbReference type="Pfam" id="PF01935"/>
    </source>
</evidence>
<sequence>MTETKQSQADIMSGNDATEQYLRVKPSADELNIEDIQTQFRRLHEHALPEESPLLGLFGGDTTQTIECLLVSRGGSNTSVEYFFRLINGNLDTLKRVLRSAFSETVELTQEAVSIDAIADPEANRSNDTDFTRRSDRHVASVEYKGHVTRRADWQVGLKEFGSARISEEDERPPLAAIVETMAGTSATVIYQALFQPQSNWTHTADKRREMLKRDKGTVVDRLFDPDALEPTQNANRQSMSESDRRRFDAIENRESDRSFIATIRASVITTSSNTEEARRTVEELASVYGSVGSKYHHIEGAVSIDGVQSPIQRARMLFLVNTGSRVFDDIRGREMCRRSYQDFARKDPLVANKSMGIVVDAREIPHFCILGGKTLTTQGSRALDVIPGERTAVGQPADDRLETYGEAGFVVGKPETDDGQVSDTPIAIPPALQHRHIGLFGKTGAGKSYLLINAILANHRVTDGLDIIIDPKGGTMTQEYLRAHYLQHGDLDNVFYFDLREMLPTFSFFDIRPMLEAGFSRSSAVEHVVNHYIDIVKQIMSGDNFEQAVRSPDVLKYIIKSQFDPVHGADAFSQSELLDAVLKMKESQTAPAVSDETLQKHLEGVTANSEQSFKHVMQGVQTRIEAVTSDSRLGRIFNRSPDDTDDVFNFSKLLNEDVLVIFNSGSLQPDPQRALTLVILSELWGALKRRKRQSHIDADHPLVNVYLEEAATIATSDMLGDLLAEAREFDTSITLSAQFPKQFRQAGATGDDGRDAQSEVLNNIGSLILGNVSYDQQLAESLATRKMDSQEVADRLRALEGGRWMLDLAAPHGQSEPRPFFSRSLPLPPGHPDGDRPVTDDEQRAIEAITNEMFDYMLDVIGMNLHDPNSAERGIQDGEELQRVDSALGLTERLPDCVEYDEKRHAIKCESCQSRHDPNIDGMKRAINCCHDLDAVDRDDVPVCEINLKLTAEERAAAALTDRQLCFLQVVHDAQQGHHDTLEFDLIRDSMMRLKEYLDIDNEAVKELTNSDLLNRDIQPHLLYSVTADGRNVINETHRAGLDHGDGVGDLTESSQHIFAVEIARRYLEAEYVNNDDESVVETRPYYGVDGGRRLDLVGLDADGEIVVAIEAERSNQDRRSAAPADFDKMAATGCEEAIWVAMSRSKGHEILAALNDPKDGNPRVEKTYSDGTPFDQVMIDTAGLTDVYAVERLRDELDLEE</sequence>
<dbReference type="SUPFAM" id="SSF52540">
    <property type="entry name" value="P-loop containing nucleoside triphosphate hydrolases"/>
    <property type="match status" value="1"/>
</dbReference>
<keyword evidence="4" id="KW-0067">ATP-binding</keyword>
<dbReference type="AlphaFoldDB" id="A0AAV3SDK0"/>
<name>A0AAV3SDK0_HALDO</name>
<dbReference type="InterPro" id="IPR027417">
    <property type="entry name" value="P-loop_NTPase"/>
</dbReference>
<accession>A0AAV3SDK0</accession>
<comment type="caution">
    <text evidence="4">The sequence shown here is derived from an EMBL/GenBank/DDBJ whole genome shotgun (WGS) entry which is preliminary data.</text>
</comment>
<protein>
    <submittedName>
        <fullName evidence="4">ATP-binding protein</fullName>
    </submittedName>
</protein>
<dbReference type="Pfam" id="PF01935">
    <property type="entry name" value="DUF87"/>
    <property type="match status" value="1"/>
</dbReference>
<evidence type="ECO:0000313" key="4">
    <source>
        <dbReference type="EMBL" id="GAA0455772.1"/>
    </source>
</evidence>
<dbReference type="Gene3D" id="3.40.50.300">
    <property type="entry name" value="P-loop containing nucleotide triphosphate hydrolases"/>
    <property type="match status" value="2"/>
</dbReference>
<keyword evidence="4" id="KW-0547">Nucleotide-binding</keyword>
<evidence type="ECO:0000256" key="1">
    <source>
        <dbReference type="SAM" id="MobiDB-lite"/>
    </source>
</evidence>
<feature type="domain" description="DUF8128" evidence="3">
    <location>
        <begin position="167"/>
        <end position="289"/>
    </location>
</feature>
<dbReference type="PANTHER" id="PTHR30121">
    <property type="entry name" value="UNCHARACTERIZED PROTEIN YJGR-RELATED"/>
    <property type="match status" value="1"/>
</dbReference>
<reference evidence="4" key="2">
    <citation type="submission" date="2023-12" db="EMBL/GenBank/DDBJ databases">
        <authorList>
            <person name="Sun Q."/>
            <person name="Inoue M."/>
        </authorList>
    </citation>
    <scope>NUCLEOTIDE SEQUENCE</scope>
    <source>
        <strain evidence="4">JCM 12289</strain>
    </source>
</reference>